<evidence type="ECO:0000256" key="1">
    <source>
        <dbReference type="SAM" id="Phobius"/>
    </source>
</evidence>
<keyword evidence="1" id="KW-1133">Transmembrane helix</keyword>
<reference evidence="2" key="1">
    <citation type="submission" date="2021-01" db="EMBL/GenBank/DDBJ databases">
        <authorList>
            <person name="Corre E."/>
            <person name="Pelletier E."/>
            <person name="Niang G."/>
            <person name="Scheremetjew M."/>
            <person name="Finn R."/>
            <person name="Kale V."/>
            <person name="Holt S."/>
            <person name="Cochrane G."/>
            <person name="Meng A."/>
            <person name="Brown T."/>
            <person name="Cohen L."/>
        </authorList>
    </citation>
    <scope>NUCLEOTIDE SEQUENCE</scope>
    <source>
        <strain evidence="2">Ras09</strain>
    </source>
</reference>
<keyword evidence="1" id="KW-0812">Transmembrane</keyword>
<organism evidence="2">
    <name type="scientific">Strombidium rassoulzadegani</name>
    <dbReference type="NCBI Taxonomy" id="1082188"/>
    <lineage>
        <taxon>Eukaryota</taxon>
        <taxon>Sar</taxon>
        <taxon>Alveolata</taxon>
        <taxon>Ciliophora</taxon>
        <taxon>Intramacronucleata</taxon>
        <taxon>Spirotrichea</taxon>
        <taxon>Oligotrichia</taxon>
        <taxon>Strombidiidae</taxon>
        <taxon>Strombidium</taxon>
    </lineage>
</organism>
<name>A0A7S3FUF9_9SPIT</name>
<feature type="transmembrane region" description="Helical" evidence="1">
    <location>
        <begin position="137"/>
        <end position="163"/>
    </location>
</feature>
<keyword evidence="1" id="KW-0472">Membrane</keyword>
<feature type="transmembrane region" description="Helical" evidence="1">
    <location>
        <begin position="112"/>
        <end position="131"/>
    </location>
</feature>
<protein>
    <recommendedName>
        <fullName evidence="3">Acyltransferase 3 domain-containing protein</fullName>
    </recommendedName>
</protein>
<evidence type="ECO:0008006" key="3">
    <source>
        <dbReference type="Google" id="ProtNLM"/>
    </source>
</evidence>
<accession>A0A7S3FUF9</accession>
<sequence length="200" mass="23698">MMINYDAVFFSQGVVDQLYFKPMMRTRNEMAKTVWAPVMVLLGILLYALSSPQNYSQTGFLFFYPLYSDYTIQCLYTSGTWMWIYFIAWTMHHIANKKFNEATYRLLTGSSLYAYLSHYFFIILIAVVILRPYKIDFVPALAIEMVLTNFLILVTYLIFNFFYELVIPPKKRDQKTPMQEQEEQRALLKNQEVTVENKAR</sequence>
<dbReference type="AlphaFoldDB" id="A0A7S3FUF9"/>
<evidence type="ECO:0000313" key="2">
    <source>
        <dbReference type="EMBL" id="CAE0230085.1"/>
    </source>
</evidence>
<dbReference type="EMBL" id="HBIA01003600">
    <property type="protein sequence ID" value="CAE0230085.1"/>
    <property type="molecule type" value="Transcribed_RNA"/>
</dbReference>
<feature type="transmembrane region" description="Helical" evidence="1">
    <location>
        <begin position="33"/>
        <end position="50"/>
    </location>
</feature>
<proteinExistence type="predicted"/>
<feature type="transmembrane region" description="Helical" evidence="1">
    <location>
        <begin position="70"/>
        <end position="91"/>
    </location>
</feature>
<gene>
    <name evidence="2" type="ORF">SRAS04492_LOCUS1872</name>
</gene>